<evidence type="ECO:0000256" key="1">
    <source>
        <dbReference type="ARBA" id="ARBA00004229"/>
    </source>
</evidence>
<dbReference type="GO" id="GO:0006108">
    <property type="term" value="P:malate metabolic process"/>
    <property type="evidence" value="ECO:0000318"/>
    <property type="project" value="GO_Central"/>
</dbReference>
<feature type="compositionally biased region" description="Low complexity" evidence="11">
    <location>
        <begin position="115"/>
        <end position="124"/>
    </location>
</feature>
<feature type="region of interest" description="Disordered" evidence="11">
    <location>
        <begin position="114"/>
        <end position="199"/>
    </location>
</feature>
<dbReference type="InterPro" id="IPR015955">
    <property type="entry name" value="Lactate_DH/Glyco_Ohase_4_C"/>
</dbReference>
<evidence type="ECO:0000256" key="11">
    <source>
        <dbReference type="SAM" id="MobiDB-lite"/>
    </source>
</evidence>
<feature type="region of interest" description="Disordered" evidence="11">
    <location>
        <begin position="288"/>
        <end position="309"/>
    </location>
</feature>
<evidence type="ECO:0000256" key="4">
    <source>
        <dbReference type="ARBA" id="ARBA00022528"/>
    </source>
</evidence>
<sequence length="678" mass="73324">MWERVAAGAVEGRGARTEERDRGDGGGYGGGERAGRLLMATTAATIKSMNNKQQQQQVHWRQQSNNKRSRAVEGDVASTFRGWCSASSREISQSERDRLCVNLAVVGTSLSIGCSSNRSSSRNSLRPQSKESDRAASVRRVNSTRRTDVAAGSPEFSASLPPSRPHSRPSEISTKSQLSSELNTSRSQTSLSSFSCSTPTTLVRPWSVRGSGFKMPTAALSKVAGTVAAFADKPVTTPFRDSVVGQKFNVHSAFYGQSLRVQSAVSGRSDSRLSSRRSSRSGITFCAVTSPTQPSVDQPSSQPPASESTKTECFGVFCVTYDLKEDERPKTWKKTVRIAVSGAAGAISNHLLFKLASGEVFGQDQPIALNLLGSVRSRNALEGVAMELEDSLFPLLREVNIGIEPTEVFRDADWALLIGAKPRGPGMERADLLDINGQIFAEQGKALNEVASPNVKVMVVGNPCNTNALIALKNAPRIPAKNFHALTRLDENRAKCQLALKAGVFYDNVSNCTIWGNHSTTQVPDFLNAKIHGRQVKDVITDHKWLEEEFTPRVQTRGGALIKKWGRSSAASTAVSIADAIKSLITPTPEGDWFSSGVYTNGNPYGIAEDIVFSMPCRSKGDGDYEVVPHCLIDDYLYARIKKSEDELIAEKKCVAHLIGESGGVCSITEDTMLPGEV</sequence>
<feature type="region of interest" description="Disordered" evidence="11">
    <location>
        <begin position="1"/>
        <end position="33"/>
    </location>
</feature>
<dbReference type="AlphaFoldDB" id="A0A2R6X7Q8"/>
<feature type="compositionally biased region" description="Low complexity" evidence="11">
    <location>
        <begin position="184"/>
        <end position="199"/>
    </location>
</feature>
<dbReference type="NCBIfam" id="TIGR01757">
    <property type="entry name" value="Malate-DH_plant"/>
    <property type="match status" value="1"/>
</dbReference>
<dbReference type="GO" id="GO:0046554">
    <property type="term" value="F:L-malate dehydrogenase (NADP+) activity"/>
    <property type="evidence" value="ECO:0007669"/>
    <property type="project" value="UniProtKB-EC"/>
</dbReference>
<dbReference type="InterPro" id="IPR022383">
    <property type="entry name" value="Lactate/malate_DH_C"/>
</dbReference>
<evidence type="ECO:0000259" key="12">
    <source>
        <dbReference type="Pfam" id="PF00056"/>
    </source>
</evidence>
<evidence type="ECO:0000259" key="13">
    <source>
        <dbReference type="Pfam" id="PF02866"/>
    </source>
</evidence>
<accession>A0A2R6X7Q8</accession>
<dbReference type="PANTHER" id="PTHR23382">
    <property type="entry name" value="MALATE DEHYDROGENASE"/>
    <property type="match status" value="1"/>
</dbReference>
<dbReference type="EMBL" id="KZ772703">
    <property type="protein sequence ID" value="PTQ42140.1"/>
    <property type="molecule type" value="Genomic_DNA"/>
</dbReference>
<dbReference type="InterPro" id="IPR001252">
    <property type="entry name" value="Malate_DH_AS"/>
</dbReference>
<gene>
    <name evidence="14" type="ORF">MARPO_0031s0108</name>
</gene>
<dbReference type="Gene3D" id="3.40.50.720">
    <property type="entry name" value="NAD(P)-binding Rossmann-like Domain"/>
    <property type="match status" value="1"/>
</dbReference>
<dbReference type="InterPro" id="IPR001236">
    <property type="entry name" value="Lactate/malate_DH_N"/>
</dbReference>
<keyword evidence="4" id="KW-0150">Chloroplast</keyword>
<dbReference type="GO" id="GO:0009507">
    <property type="term" value="C:chloroplast"/>
    <property type="evidence" value="ECO:0007669"/>
    <property type="project" value="UniProtKB-SubCell"/>
</dbReference>
<evidence type="ECO:0000256" key="5">
    <source>
        <dbReference type="ARBA" id="ARBA00022640"/>
    </source>
</evidence>
<dbReference type="FunFam" id="3.90.110.10:FF:000002">
    <property type="entry name" value="Malate dehydrogenase"/>
    <property type="match status" value="1"/>
</dbReference>
<feature type="compositionally biased region" description="Basic and acidic residues" evidence="11">
    <location>
        <begin position="13"/>
        <end position="24"/>
    </location>
</feature>
<dbReference type="SUPFAM" id="SSF51735">
    <property type="entry name" value="NAD(P)-binding Rossmann-fold domains"/>
    <property type="match status" value="1"/>
</dbReference>
<dbReference type="InterPro" id="IPR010945">
    <property type="entry name" value="Malate_DH_type2"/>
</dbReference>
<protein>
    <recommendedName>
        <fullName evidence="3">malate dehydrogenase (NADP(+))</fullName>
        <ecNumber evidence="3">1.1.1.82</ecNumber>
    </recommendedName>
</protein>
<evidence type="ECO:0000313" key="15">
    <source>
        <dbReference type="Proteomes" id="UP000244005"/>
    </source>
</evidence>
<evidence type="ECO:0000256" key="6">
    <source>
        <dbReference type="ARBA" id="ARBA00022857"/>
    </source>
</evidence>
<feature type="domain" description="Lactate/malate dehydrogenase N-terminal" evidence="12">
    <location>
        <begin position="336"/>
        <end position="484"/>
    </location>
</feature>
<organism evidence="14 15">
    <name type="scientific">Marchantia polymorpha</name>
    <name type="common">Common liverwort</name>
    <name type="synonym">Marchantia aquatica</name>
    <dbReference type="NCBI Taxonomy" id="3197"/>
    <lineage>
        <taxon>Eukaryota</taxon>
        <taxon>Viridiplantae</taxon>
        <taxon>Streptophyta</taxon>
        <taxon>Embryophyta</taxon>
        <taxon>Marchantiophyta</taxon>
        <taxon>Marchantiopsida</taxon>
        <taxon>Marchantiidae</taxon>
        <taxon>Marchantiales</taxon>
        <taxon>Marchantiaceae</taxon>
        <taxon>Marchantia</taxon>
    </lineage>
</organism>
<dbReference type="NCBIfam" id="NF003916">
    <property type="entry name" value="PRK05442.1"/>
    <property type="match status" value="1"/>
</dbReference>
<dbReference type="Pfam" id="PF02866">
    <property type="entry name" value="Ldh_1_C"/>
    <property type="match status" value="1"/>
</dbReference>
<comment type="subcellular location">
    <subcellularLocation>
        <location evidence="1">Plastid</location>
        <location evidence="1">Chloroplast</location>
    </subcellularLocation>
</comment>
<dbReference type="GO" id="GO:0030060">
    <property type="term" value="F:L-malate dehydrogenase (NAD+) activity"/>
    <property type="evidence" value="ECO:0000318"/>
    <property type="project" value="GO_Central"/>
</dbReference>
<dbReference type="GO" id="GO:0006099">
    <property type="term" value="P:tricarboxylic acid cycle"/>
    <property type="evidence" value="ECO:0000318"/>
    <property type="project" value="GO_Central"/>
</dbReference>
<proteinExistence type="inferred from homology"/>
<dbReference type="Pfam" id="PF00056">
    <property type="entry name" value="Ldh_1_N"/>
    <property type="match status" value="1"/>
</dbReference>
<dbReference type="NCBIfam" id="TIGR01759">
    <property type="entry name" value="MalateDH-SF1"/>
    <property type="match status" value="1"/>
</dbReference>
<keyword evidence="7" id="KW-0809">Transit peptide</keyword>
<feature type="compositionally biased region" description="Low complexity" evidence="11">
    <location>
        <begin position="1"/>
        <end position="12"/>
    </location>
</feature>
<feature type="compositionally biased region" description="Low complexity" evidence="11">
    <location>
        <begin position="290"/>
        <end position="306"/>
    </location>
</feature>
<evidence type="ECO:0000313" key="14">
    <source>
        <dbReference type="EMBL" id="PTQ42140.1"/>
    </source>
</evidence>
<keyword evidence="9" id="KW-1015">Disulfide bond</keyword>
<dbReference type="GO" id="GO:0006107">
    <property type="term" value="P:oxaloacetate metabolic process"/>
    <property type="evidence" value="ECO:0000318"/>
    <property type="project" value="GO_Central"/>
</dbReference>
<reference evidence="15" key="1">
    <citation type="journal article" date="2017" name="Cell">
        <title>Insights into land plant evolution garnered from the Marchantia polymorpha genome.</title>
        <authorList>
            <person name="Bowman J.L."/>
            <person name="Kohchi T."/>
            <person name="Yamato K.T."/>
            <person name="Jenkins J."/>
            <person name="Shu S."/>
            <person name="Ishizaki K."/>
            <person name="Yamaoka S."/>
            <person name="Nishihama R."/>
            <person name="Nakamura Y."/>
            <person name="Berger F."/>
            <person name="Adam C."/>
            <person name="Aki S.S."/>
            <person name="Althoff F."/>
            <person name="Araki T."/>
            <person name="Arteaga-Vazquez M.A."/>
            <person name="Balasubrmanian S."/>
            <person name="Barry K."/>
            <person name="Bauer D."/>
            <person name="Boehm C.R."/>
            <person name="Briginshaw L."/>
            <person name="Caballero-Perez J."/>
            <person name="Catarino B."/>
            <person name="Chen F."/>
            <person name="Chiyoda S."/>
            <person name="Chovatia M."/>
            <person name="Davies K.M."/>
            <person name="Delmans M."/>
            <person name="Demura T."/>
            <person name="Dierschke T."/>
            <person name="Dolan L."/>
            <person name="Dorantes-Acosta A.E."/>
            <person name="Eklund D.M."/>
            <person name="Florent S.N."/>
            <person name="Flores-Sandoval E."/>
            <person name="Fujiyama A."/>
            <person name="Fukuzawa H."/>
            <person name="Galik B."/>
            <person name="Grimanelli D."/>
            <person name="Grimwood J."/>
            <person name="Grossniklaus U."/>
            <person name="Hamada T."/>
            <person name="Haseloff J."/>
            <person name="Hetherington A.J."/>
            <person name="Higo A."/>
            <person name="Hirakawa Y."/>
            <person name="Hundley H.N."/>
            <person name="Ikeda Y."/>
            <person name="Inoue K."/>
            <person name="Inoue S.I."/>
            <person name="Ishida S."/>
            <person name="Jia Q."/>
            <person name="Kakita M."/>
            <person name="Kanazawa T."/>
            <person name="Kawai Y."/>
            <person name="Kawashima T."/>
            <person name="Kennedy M."/>
            <person name="Kinose K."/>
            <person name="Kinoshita T."/>
            <person name="Kohara Y."/>
            <person name="Koide E."/>
            <person name="Komatsu K."/>
            <person name="Kopischke S."/>
            <person name="Kubo M."/>
            <person name="Kyozuka J."/>
            <person name="Lagercrantz U."/>
            <person name="Lin S.S."/>
            <person name="Lindquist E."/>
            <person name="Lipzen A.M."/>
            <person name="Lu C.W."/>
            <person name="De Luna E."/>
            <person name="Martienssen R.A."/>
            <person name="Minamino N."/>
            <person name="Mizutani M."/>
            <person name="Mizutani M."/>
            <person name="Mochizuki N."/>
            <person name="Monte I."/>
            <person name="Mosher R."/>
            <person name="Nagasaki H."/>
            <person name="Nakagami H."/>
            <person name="Naramoto S."/>
            <person name="Nishitani K."/>
            <person name="Ohtani M."/>
            <person name="Okamoto T."/>
            <person name="Okumura M."/>
            <person name="Phillips J."/>
            <person name="Pollak B."/>
            <person name="Reinders A."/>
            <person name="Rovekamp M."/>
            <person name="Sano R."/>
            <person name="Sawa S."/>
            <person name="Schmid M.W."/>
            <person name="Shirakawa M."/>
            <person name="Solano R."/>
            <person name="Spunde A."/>
            <person name="Suetsugu N."/>
            <person name="Sugano S."/>
            <person name="Sugiyama A."/>
            <person name="Sun R."/>
            <person name="Suzuki Y."/>
            <person name="Takenaka M."/>
            <person name="Takezawa D."/>
            <person name="Tomogane H."/>
            <person name="Tsuzuki M."/>
            <person name="Ueda T."/>
            <person name="Umeda M."/>
            <person name="Ward J.M."/>
            <person name="Watanabe Y."/>
            <person name="Yazaki K."/>
            <person name="Yokoyama R."/>
            <person name="Yoshitake Y."/>
            <person name="Yotsui I."/>
            <person name="Zachgo S."/>
            <person name="Schmutz J."/>
        </authorList>
    </citation>
    <scope>NUCLEOTIDE SEQUENCE [LARGE SCALE GENOMIC DNA]</scope>
    <source>
        <strain evidence="15">Tak-1</strain>
    </source>
</reference>
<feature type="compositionally biased region" description="Polar residues" evidence="11">
    <location>
        <begin position="174"/>
        <end position="183"/>
    </location>
</feature>
<dbReference type="SUPFAM" id="SSF56327">
    <property type="entry name" value="LDH C-terminal domain-like"/>
    <property type="match status" value="1"/>
</dbReference>
<feature type="domain" description="Lactate/malate dehydrogenase C-terminal" evidence="13">
    <location>
        <begin position="487"/>
        <end position="657"/>
    </location>
</feature>
<dbReference type="CDD" id="cd01338">
    <property type="entry name" value="MDH_chloroplast-like"/>
    <property type="match status" value="1"/>
</dbReference>
<evidence type="ECO:0000256" key="7">
    <source>
        <dbReference type="ARBA" id="ARBA00022946"/>
    </source>
</evidence>
<dbReference type="EC" id="1.1.1.82" evidence="3"/>
<dbReference type="FunFam" id="3.40.50.720:FF:000144">
    <property type="entry name" value="Malate dehydrogenase [NADP]"/>
    <property type="match status" value="1"/>
</dbReference>
<dbReference type="Proteomes" id="UP000244005">
    <property type="component" value="Unassembled WGS sequence"/>
</dbReference>
<evidence type="ECO:0000256" key="2">
    <source>
        <dbReference type="ARBA" id="ARBA00009613"/>
    </source>
</evidence>
<dbReference type="PROSITE" id="PS00068">
    <property type="entry name" value="MDH"/>
    <property type="match status" value="1"/>
</dbReference>
<dbReference type="OrthoDB" id="4069699at2759"/>
<evidence type="ECO:0000256" key="9">
    <source>
        <dbReference type="ARBA" id="ARBA00023157"/>
    </source>
</evidence>
<evidence type="ECO:0000256" key="10">
    <source>
        <dbReference type="ARBA" id="ARBA00047976"/>
    </source>
</evidence>
<name>A0A2R6X7Q8_MARPO</name>
<keyword evidence="6" id="KW-0521">NADP</keyword>
<keyword evidence="15" id="KW-1185">Reference proteome</keyword>
<evidence type="ECO:0000256" key="3">
    <source>
        <dbReference type="ARBA" id="ARBA00013132"/>
    </source>
</evidence>
<evidence type="ECO:0000256" key="8">
    <source>
        <dbReference type="ARBA" id="ARBA00023002"/>
    </source>
</evidence>
<keyword evidence="8" id="KW-0560">Oxidoreductase</keyword>
<comment type="catalytic activity">
    <reaction evidence="10">
        <text>(S)-malate + NADP(+) = oxaloacetate + NADPH + H(+)</text>
        <dbReference type="Rhea" id="RHEA:10824"/>
        <dbReference type="ChEBI" id="CHEBI:15378"/>
        <dbReference type="ChEBI" id="CHEBI:15589"/>
        <dbReference type="ChEBI" id="CHEBI:16452"/>
        <dbReference type="ChEBI" id="CHEBI:57783"/>
        <dbReference type="ChEBI" id="CHEBI:58349"/>
        <dbReference type="EC" id="1.1.1.82"/>
    </reaction>
</comment>
<keyword evidence="5" id="KW-0934">Plastid</keyword>
<dbReference type="Gene3D" id="3.90.110.10">
    <property type="entry name" value="Lactate dehydrogenase/glycoside hydrolase, family 4, C-terminal"/>
    <property type="match status" value="1"/>
</dbReference>
<comment type="similarity">
    <text evidence="2">Belongs to the LDH/MDH superfamily. MDH type 2 family.</text>
</comment>
<dbReference type="InterPro" id="IPR011273">
    <property type="entry name" value="Malate_DH_NADP-dep_pln"/>
</dbReference>
<dbReference type="InterPro" id="IPR036291">
    <property type="entry name" value="NAD(P)-bd_dom_sf"/>
</dbReference>